<feature type="compositionally biased region" description="Basic and acidic residues" evidence="1">
    <location>
        <begin position="9"/>
        <end position="21"/>
    </location>
</feature>
<proteinExistence type="predicted"/>
<feature type="compositionally biased region" description="Polar residues" evidence="1">
    <location>
        <begin position="22"/>
        <end position="34"/>
    </location>
</feature>
<dbReference type="Proteomes" id="UP001159364">
    <property type="component" value="Linkage Group LG01"/>
</dbReference>
<comment type="caution">
    <text evidence="2">The sequence shown here is derived from an EMBL/GenBank/DDBJ whole genome shotgun (WGS) entry which is preliminary data.</text>
</comment>
<evidence type="ECO:0000256" key="1">
    <source>
        <dbReference type="SAM" id="MobiDB-lite"/>
    </source>
</evidence>
<dbReference type="AlphaFoldDB" id="A0AAV8U5L6"/>
<name>A0AAV8U5L6_9ROSI</name>
<accession>A0AAV8U5L6</accession>
<evidence type="ECO:0000313" key="3">
    <source>
        <dbReference type="Proteomes" id="UP001159364"/>
    </source>
</evidence>
<sequence length="112" mass="11960">MEGGNFLSKEMKLEIPQETDHQLSSGGTKFQVTSPLGTGLPTLTRQPSATKNTCLCSPTNHVGSFRCRLHRAPNLQRTKSIDSGVLQDSSVKDDKATTDGDAIANSKTAEGN</sequence>
<dbReference type="PANTHER" id="PTHR33132">
    <property type="entry name" value="OSJNBB0118P14.9 PROTEIN"/>
    <property type="match status" value="1"/>
</dbReference>
<feature type="compositionally biased region" description="Low complexity" evidence="1">
    <location>
        <begin position="35"/>
        <end position="44"/>
    </location>
</feature>
<organism evidence="2 3">
    <name type="scientific">Erythroxylum novogranatense</name>
    <dbReference type="NCBI Taxonomy" id="1862640"/>
    <lineage>
        <taxon>Eukaryota</taxon>
        <taxon>Viridiplantae</taxon>
        <taxon>Streptophyta</taxon>
        <taxon>Embryophyta</taxon>
        <taxon>Tracheophyta</taxon>
        <taxon>Spermatophyta</taxon>
        <taxon>Magnoliopsida</taxon>
        <taxon>eudicotyledons</taxon>
        <taxon>Gunneridae</taxon>
        <taxon>Pentapetalae</taxon>
        <taxon>rosids</taxon>
        <taxon>fabids</taxon>
        <taxon>Malpighiales</taxon>
        <taxon>Erythroxylaceae</taxon>
        <taxon>Erythroxylum</taxon>
    </lineage>
</organism>
<keyword evidence="3" id="KW-1185">Reference proteome</keyword>
<dbReference type="EMBL" id="JAIWQS010000001">
    <property type="protein sequence ID" value="KAJ8773603.1"/>
    <property type="molecule type" value="Genomic_DNA"/>
</dbReference>
<feature type="region of interest" description="Disordered" evidence="1">
    <location>
        <begin position="1"/>
        <end position="47"/>
    </location>
</feature>
<evidence type="ECO:0000313" key="2">
    <source>
        <dbReference type="EMBL" id="KAJ8773603.1"/>
    </source>
</evidence>
<reference evidence="2 3" key="1">
    <citation type="submission" date="2021-09" db="EMBL/GenBank/DDBJ databases">
        <title>Genomic insights and catalytic innovation underlie evolution of tropane alkaloids biosynthesis.</title>
        <authorList>
            <person name="Wang Y.-J."/>
            <person name="Tian T."/>
            <person name="Huang J.-P."/>
            <person name="Huang S.-X."/>
        </authorList>
    </citation>
    <scope>NUCLEOTIDE SEQUENCE [LARGE SCALE GENOMIC DNA]</scope>
    <source>
        <strain evidence="2">KIB-2018</strain>
        <tissue evidence="2">Leaf</tissue>
    </source>
</reference>
<feature type="region of interest" description="Disordered" evidence="1">
    <location>
        <begin position="72"/>
        <end position="112"/>
    </location>
</feature>
<gene>
    <name evidence="2" type="ORF">K2173_005849</name>
</gene>
<dbReference type="PANTHER" id="PTHR33132:SF92">
    <property type="entry name" value="SERINE-RICH PROTEIN"/>
    <property type="match status" value="1"/>
</dbReference>
<protein>
    <submittedName>
        <fullName evidence="2">Uncharacterized protein</fullName>
    </submittedName>
</protein>